<evidence type="ECO:0000313" key="1">
    <source>
        <dbReference type="EMBL" id="VVC04233.1"/>
    </source>
</evidence>
<reference evidence="1 2" key="1">
    <citation type="submission" date="2019-08" db="EMBL/GenBank/DDBJ databases">
        <authorList>
            <person name="Vazquez-Campos X."/>
        </authorList>
    </citation>
    <scope>NUCLEOTIDE SEQUENCE [LARGE SCALE GENOMIC DNA]</scope>
    <source>
        <strain evidence="1">LFW-283_2</strain>
    </source>
</reference>
<organism evidence="1 2">
    <name type="scientific">Candidatus Bilamarchaeum dharawalense</name>
    <dbReference type="NCBI Taxonomy" id="2885759"/>
    <lineage>
        <taxon>Archaea</taxon>
        <taxon>Candidatus Micrarchaeota</taxon>
        <taxon>Candidatus Micrarchaeia</taxon>
        <taxon>Candidatus Anstonellales</taxon>
        <taxon>Candidatus Bilamarchaeaceae</taxon>
        <taxon>Candidatus Bilamarchaeum</taxon>
    </lineage>
</organism>
<evidence type="ECO:0000313" key="2">
    <source>
        <dbReference type="Proteomes" id="UP000789941"/>
    </source>
</evidence>
<protein>
    <submittedName>
        <fullName evidence="1">Uncharacterized protein</fullName>
    </submittedName>
</protein>
<dbReference type="Proteomes" id="UP000789941">
    <property type="component" value="Unassembled WGS sequence"/>
</dbReference>
<proteinExistence type="predicted"/>
<sequence length="159" mass="17156">MQTTTSYTAREKIGPFIRGVFGGDGPFVEIAIKGLKKGVPEPLGMVYAERVGNHAPIDAIGNLLKKGLPADMQEVLASALKRRYENGPDYYGEVLAMSFTSIPGLSVPSNRISRETAELGMRFRRERIVELAGEALQTVTATAAREALSAILTAHHAQS</sequence>
<comment type="caution">
    <text evidence="1">The sequence shown here is derived from an EMBL/GenBank/DDBJ whole genome shotgun (WGS) entry which is preliminary data.</text>
</comment>
<gene>
    <name evidence="1" type="ORF">LFW2832_00826</name>
</gene>
<accession>A0A5E4LT30</accession>
<dbReference type="EMBL" id="CABMJJ010000009">
    <property type="protein sequence ID" value="VVC04233.1"/>
    <property type="molecule type" value="Genomic_DNA"/>
</dbReference>
<name>A0A5E4LT30_9ARCH</name>
<dbReference type="AlphaFoldDB" id="A0A5E4LT30"/>